<dbReference type="AlphaFoldDB" id="A0A7G9YXU0"/>
<reference evidence="1" key="1">
    <citation type="submission" date="2020-06" db="EMBL/GenBank/DDBJ databases">
        <title>Unique genomic features of the anaerobic methanotrophic archaea.</title>
        <authorList>
            <person name="Chadwick G.L."/>
            <person name="Skennerton C.T."/>
            <person name="Laso-Perez R."/>
            <person name="Leu A.O."/>
            <person name="Speth D.R."/>
            <person name="Yu H."/>
            <person name="Morgan-Lang C."/>
            <person name="Hatzenpichler R."/>
            <person name="Goudeau D."/>
            <person name="Malmstrom R."/>
            <person name="Brazelton W.J."/>
            <person name="Woyke T."/>
            <person name="Hallam S.J."/>
            <person name="Tyson G.W."/>
            <person name="Wegener G."/>
            <person name="Boetius A."/>
            <person name="Orphan V."/>
        </authorList>
    </citation>
    <scope>NUCLEOTIDE SEQUENCE</scope>
</reference>
<evidence type="ECO:0000313" key="1">
    <source>
        <dbReference type="EMBL" id="QNO52824.1"/>
    </source>
</evidence>
<name>A0A7G9YXU0_9EURY</name>
<dbReference type="EMBL" id="MT631522">
    <property type="protein sequence ID" value="QNO52824.1"/>
    <property type="molecule type" value="Genomic_DNA"/>
</dbReference>
<proteinExistence type="predicted"/>
<sequence>MVIKTRKIASALTTKGFIEQGGKKRKKHTFYFLYVDGKKTSIRTKLSHGIDEYDDKLLSFMSKQLKFDKKKEIEDFIDCSKTYNEYIRMLMDKSIL</sequence>
<organism evidence="1">
    <name type="scientific">Candidatus Methanophagaceae archaeon ANME-1 ERB6</name>
    <dbReference type="NCBI Taxonomy" id="2759912"/>
    <lineage>
        <taxon>Archaea</taxon>
        <taxon>Methanobacteriati</taxon>
        <taxon>Methanobacteriota</taxon>
        <taxon>Stenosarchaea group</taxon>
        <taxon>Methanomicrobia</taxon>
        <taxon>Candidatus Methanophagales</taxon>
        <taxon>Candidatus Methanophagaceae</taxon>
    </lineage>
</organism>
<protein>
    <submittedName>
        <fullName evidence="1">Uncharacterized protein</fullName>
    </submittedName>
</protein>
<accession>A0A7G9YXU0</accession>
<gene>
    <name evidence="1" type="ORF">KPNLKIIH_00016</name>
</gene>